<dbReference type="InterPro" id="IPR023753">
    <property type="entry name" value="FAD/NAD-binding_dom"/>
</dbReference>
<gene>
    <name evidence="12" type="ORF">J2Z56_001540</name>
    <name evidence="13" type="ORF">J2Z57_001366</name>
</gene>
<evidence type="ECO:0000256" key="6">
    <source>
        <dbReference type="ARBA" id="ARBA00023002"/>
    </source>
</evidence>
<dbReference type="InterPro" id="IPR054585">
    <property type="entry name" value="NDH2-like_C"/>
</dbReference>
<comment type="similarity">
    <text evidence="1">Belongs to the NADH dehydrogenase family.</text>
</comment>
<keyword evidence="3" id="KW-0285">Flavoprotein</keyword>
<dbReference type="InterPro" id="IPR036188">
    <property type="entry name" value="FAD/NAD-bd_sf"/>
</dbReference>
<name>A0A9X1CBZ0_9FLAO</name>
<sequence>MENKKTIIVVGGGFAGLEFINQLKHAHQYNVILVDLNNYNFFPPLLYQVAAGFMEPSAISYPFRKILRKHDNVKFYMGELLRVVPDQNKIILSNGELNYDILVMASGAETNFFGNKNIEEKSLPMKTISDALALRNVIFTRLERATRIQDPERRKTLLSFVIAGAGPTGVELSGLFSEMRSHILAKDYPELNTSDLGNIYLIDGQDAVLAAMSKKTQGYTYKNLKEYGVVIKLNTFVKDFKDDVVYLSDDTQINSRNLIWAAGISARTFEGFKEDNYGRGKRLKTDVYNLVEGYKNIYAIGDTSLVFGDKNYPEGHPQLAQVAIQQAKRLGKNLKNNTWEPFKYTDKGSMAIIGSNKAVTDGPDHKFFLKGFIAWCVWIFVHIMSLVNFRNRMRAFYDWMGYYINKDQSFRMIIRPKEKIKSENEANLR</sequence>
<dbReference type="EMBL" id="JAUSUU010000003">
    <property type="protein sequence ID" value="MDQ0334933.1"/>
    <property type="molecule type" value="Genomic_DNA"/>
</dbReference>
<dbReference type="Proteomes" id="UP001231587">
    <property type="component" value="Unassembled WGS sequence"/>
</dbReference>
<accession>A0A9X1CBZ0</accession>
<dbReference type="Gene3D" id="3.50.50.100">
    <property type="match status" value="1"/>
</dbReference>
<keyword evidence="4" id="KW-0274">FAD</keyword>
<feature type="domain" description="External alternative NADH-ubiquinone oxidoreductase-like C-terminal" evidence="11">
    <location>
        <begin position="347"/>
        <end position="400"/>
    </location>
</feature>
<dbReference type="RefSeq" id="WP_057781498.1">
    <property type="nucleotide sequence ID" value="NZ_JAGGJQ010000003.1"/>
</dbReference>
<protein>
    <recommendedName>
        <fullName evidence="2">NADH:ubiquinone reductase (non-electrogenic)</fullName>
        <ecNumber evidence="2">1.6.5.9</ecNumber>
    </recommendedName>
</protein>
<dbReference type="SUPFAM" id="SSF51905">
    <property type="entry name" value="FAD/NAD(P)-binding domain"/>
    <property type="match status" value="2"/>
</dbReference>
<keyword evidence="9" id="KW-1133">Transmembrane helix</keyword>
<dbReference type="EC" id="1.6.5.9" evidence="2"/>
<comment type="caution">
    <text evidence="12">The sequence shown here is derived from an EMBL/GenBank/DDBJ whole genome shotgun (WGS) entry which is preliminary data.</text>
</comment>
<evidence type="ECO:0000313" key="12">
    <source>
        <dbReference type="EMBL" id="MBP1839629.1"/>
    </source>
</evidence>
<evidence type="ECO:0000256" key="1">
    <source>
        <dbReference type="ARBA" id="ARBA00005272"/>
    </source>
</evidence>
<dbReference type="Pfam" id="PF07992">
    <property type="entry name" value="Pyr_redox_2"/>
    <property type="match status" value="1"/>
</dbReference>
<evidence type="ECO:0000313" key="15">
    <source>
        <dbReference type="Proteomes" id="UP001231587"/>
    </source>
</evidence>
<organism evidence="12 14">
    <name type="scientific">Formosa algae</name>
    <dbReference type="NCBI Taxonomy" id="225843"/>
    <lineage>
        <taxon>Bacteria</taxon>
        <taxon>Pseudomonadati</taxon>
        <taxon>Bacteroidota</taxon>
        <taxon>Flavobacteriia</taxon>
        <taxon>Flavobacteriales</taxon>
        <taxon>Flavobacteriaceae</taxon>
        <taxon>Formosa</taxon>
    </lineage>
</organism>
<keyword evidence="9" id="KW-0472">Membrane</keyword>
<dbReference type="PANTHER" id="PTHR43706:SF47">
    <property type="entry name" value="EXTERNAL NADH-UBIQUINONE OXIDOREDUCTASE 1, MITOCHONDRIAL-RELATED"/>
    <property type="match status" value="1"/>
</dbReference>
<dbReference type="GO" id="GO:0050136">
    <property type="term" value="F:NADH dehydrogenase (quinone) (non-electrogenic) activity"/>
    <property type="evidence" value="ECO:0007669"/>
    <property type="project" value="UniProtKB-EC"/>
</dbReference>
<dbReference type="PRINTS" id="PR00411">
    <property type="entry name" value="PNDRDTASEI"/>
</dbReference>
<comment type="catalytic activity">
    <reaction evidence="8">
        <text>a quinone + NADH + H(+) = a quinol + NAD(+)</text>
        <dbReference type="Rhea" id="RHEA:46160"/>
        <dbReference type="ChEBI" id="CHEBI:15378"/>
        <dbReference type="ChEBI" id="CHEBI:24646"/>
        <dbReference type="ChEBI" id="CHEBI:57540"/>
        <dbReference type="ChEBI" id="CHEBI:57945"/>
        <dbReference type="ChEBI" id="CHEBI:132124"/>
        <dbReference type="EC" id="1.6.5.9"/>
    </reaction>
</comment>
<evidence type="ECO:0000256" key="9">
    <source>
        <dbReference type="SAM" id="Phobius"/>
    </source>
</evidence>
<evidence type="ECO:0000256" key="8">
    <source>
        <dbReference type="ARBA" id="ARBA00047599"/>
    </source>
</evidence>
<feature type="domain" description="FAD/NAD(P)-binding" evidence="10">
    <location>
        <begin position="6"/>
        <end position="327"/>
    </location>
</feature>
<evidence type="ECO:0000313" key="14">
    <source>
        <dbReference type="Proteomes" id="UP001138672"/>
    </source>
</evidence>
<keyword evidence="9" id="KW-0812">Transmembrane</keyword>
<reference evidence="12" key="1">
    <citation type="submission" date="2021-03" db="EMBL/GenBank/DDBJ databases">
        <title>Genomic Encyclopedia of Type Strains, Phase IV (KMG-IV): sequencing the most valuable type-strain genomes for metagenomic binning, comparative biology and taxonomic classification.</title>
        <authorList>
            <person name="Goeker M."/>
        </authorList>
    </citation>
    <scope>NUCLEOTIDE SEQUENCE</scope>
    <source>
        <strain evidence="12">DSM 15523</strain>
        <strain evidence="13 15">DSM 16476</strain>
    </source>
</reference>
<dbReference type="EMBL" id="JAGGJQ010000003">
    <property type="protein sequence ID" value="MBP1839629.1"/>
    <property type="molecule type" value="Genomic_DNA"/>
</dbReference>
<evidence type="ECO:0000256" key="3">
    <source>
        <dbReference type="ARBA" id="ARBA00022630"/>
    </source>
</evidence>
<evidence type="ECO:0000256" key="7">
    <source>
        <dbReference type="ARBA" id="ARBA00023027"/>
    </source>
</evidence>
<evidence type="ECO:0000259" key="11">
    <source>
        <dbReference type="Pfam" id="PF22366"/>
    </source>
</evidence>
<evidence type="ECO:0000256" key="5">
    <source>
        <dbReference type="ARBA" id="ARBA00022946"/>
    </source>
</evidence>
<proteinExistence type="inferred from homology"/>
<dbReference type="Pfam" id="PF22366">
    <property type="entry name" value="NDH2_C"/>
    <property type="match status" value="1"/>
</dbReference>
<evidence type="ECO:0000313" key="13">
    <source>
        <dbReference type="EMBL" id="MDQ0334933.1"/>
    </source>
</evidence>
<dbReference type="Proteomes" id="UP001138672">
    <property type="component" value="Unassembled WGS sequence"/>
</dbReference>
<dbReference type="OrthoDB" id="9781621at2"/>
<dbReference type="PANTHER" id="PTHR43706">
    <property type="entry name" value="NADH DEHYDROGENASE"/>
    <property type="match status" value="1"/>
</dbReference>
<keyword evidence="7" id="KW-0520">NAD</keyword>
<evidence type="ECO:0000256" key="4">
    <source>
        <dbReference type="ARBA" id="ARBA00022827"/>
    </source>
</evidence>
<keyword evidence="5" id="KW-0809">Transit peptide</keyword>
<evidence type="ECO:0000259" key="10">
    <source>
        <dbReference type="Pfam" id="PF07992"/>
    </source>
</evidence>
<feature type="transmembrane region" description="Helical" evidence="9">
    <location>
        <begin position="367"/>
        <end position="387"/>
    </location>
</feature>
<evidence type="ECO:0000256" key="2">
    <source>
        <dbReference type="ARBA" id="ARBA00012637"/>
    </source>
</evidence>
<keyword evidence="6" id="KW-0560">Oxidoreductase</keyword>
<keyword evidence="15" id="KW-1185">Reference proteome</keyword>
<dbReference type="AlphaFoldDB" id="A0A9X1CBZ0"/>
<dbReference type="InterPro" id="IPR045024">
    <property type="entry name" value="NDH-2"/>
</dbReference>